<organism evidence="2 3">
    <name type="scientific">Aspergillus steynii IBT 23096</name>
    <dbReference type="NCBI Taxonomy" id="1392250"/>
    <lineage>
        <taxon>Eukaryota</taxon>
        <taxon>Fungi</taxon>
        <taxon>Dikarya</taxon>
        <taxon>Ascomycota</taxon>
        <taxon>Pezizomycotina</taxon>
        <taxon>Eurotiomycetes</taxon>
        <taxon>Eurotiomycetidae</taxon>
        <taxon>Eurotiales</taxon>
        <taxon>Aspergillaceae</taxon>
        <taxon>Aspergillus</taxon>
        <taxon>Aspergillus subgen. Circumdati</taxon>
    </lineage>
</organism>
<feature type="region of interest" description="Disordered" evidence="1">
    <location>
        <begin position="344"/>
        <end position="364"/>
    </location>
</feature>
<dbReference type="OrthoDB" id="2549237at2759"/>
<comment type="caution">
    <text evidence="2">The sequence shown here is derived from an EMBL/GenBank/DDBJ whole genome shotgun (WGS) entry which is preliminary data.</text>
</comment>
<reference evidence="2 3" key="1">
    <citation type="submission" date="2016-12" db="EMBL/GenBank/DDBJ databases">
        <title>The genomes of Aspergillus section Nigri reveals drivers in fungal speciation.</title>
        <authorList>
            <consortium name="DOE Joint Genome Institute"/>
            <person name="Vesth T.C."/>
            <person name="Nybo J."/>
            <person name="Theobald S."/>
            <person name="Brandl J."/>
            <person name="Frisvad J.C."/>
            <person name="Nielsen K.F."/>
            <person name="Lyhne E.K."/>
            <person name="Kogle M.E."/>
            <person name="Kuo A."/>
            <person name="Riley R."/>
            <person name="Clum A."/>
            <person name="Nolan M."/>
            <person name="Lipzen A."/>
            <person name="Salamov A."/>
            <person name="Henrissat B."/>
            <person name="Wiebenga A."/>
            <person name="De Vries R.P."/>
            <person name="Grigoriev I.V."/>
            <person name="Mortensen U.H."/>
            <person name="Andersen M.R."/>
            <person name="Baker S.E."/>
        </authorList>
    </citation>
    <scope>NUCLEOTIDE SEQUENCE [LARGE SCALE GENOMIC DNA]</scope>
    <source>
        <strain evidence="2 3">IBT 23096</strain>
    </source>
</reference>
<dbReference type="VEuPathDB" id="FungiDB:P170DRAFT_433537"/>
<accession>A0A2I2GFK1</accession>
<dbReference type="EMBL" id="MSFO01000002">
    <property type="protein sequence ID" value="PLB51660.1"/>
    <property type="molecule type" value="Genomic_DNA"/>
</dbReference>
<dbReference type="RefSeq" id="XP_024706962.1">
    <property type="nucleotide sequence ID" value="XM_024848517.1"/>
</dbReference>
<dbReference type="InterPro" id="IPR016024">
    <property type="entry name" value="ARM-type_fold"/>
</dbReference>
<dbReference type="SUPFAM" id="SSF48371">
    <property type="entry name" value="ARM repeat"/>
    <property type="match status" value="1"/>
</dbReference>
<gene>
    <name evidence="2" type="ORF">P170DRAFT_433537</name>
</gene>
<dbReference type="Proteomes" id="UP000234275">
    <property type="component" value="Unassembled WGS sequence"/>
</dbReference>
<proteinExistence type="predicted"/>
<dbReference type="STRING" id="1392250.A0A2I2GFK1"/>
<keyword evidence="3" id="KW-1185">Reference proteome</keyword>
<protein>
    <submittedName>
        <fullName evidence="2">Uncharacterized protein</fullName>
    </submittedName>
</protein>
<evidence type="ECO:0000313" key="2">
    <source>
        <dbReference type="EMBL" id="PLB51660.1"/>
    </source>
</evidence>
<name>A0A2I2GFK1_9EURO</name>
<sequence length="1593" mass="180068">MDQSLHPNVILRLSYPSLSEHFIDLIGIQPSIEHVNTTNARLLDLIHAEALPPTVYKIWLPIALKHCPHILSTTLRDPVSHYIRAIGIQQLARISRSASWKTRGWNVLGNVEGIRDIVQDLSIIEIRSLLDAIAQSIRRPDEDLPAHIEQLVHLLHDDKSSRSIGHYLDTLLPLCTSPFVENALSSLPEGRLNHRLFDRISLRHPALLRRIATGQVTVSHSAQKDATKYCMRAMIWSLTPYTPVYYKPDSAPSLPGIRFILDLLHTMAEKDPKKLELSSIKPYIHDALRHICRQKAYFQEIYILFEKTLPLVAIHSDEELTELLVTELIRCWSIAGFGTATETNSPLETLPHPKHPSRPSTDDKDRLEGLLIDVLQRCSIEISQSDGESSFETIQDILEDIAAEARFPFLKLVCRHSKDIEIDLDLPPTGKEKKLLAIWPYSIMELLPAADIRRLFDRMFLIHGCTEYVPVLDGPDSILSWPAQCQLKARCEADVATTDHHFPTTKAGISEMRKRAEKEKDPKNRLYWGKQALETALVSRSLELISEVIQWSARFVRDSAVFPGLVETYVSSDELPLLLGCDESRFLGRPRTLHALQEQREHADSILMNVLRVLTKASKEPSYRAGTSRDLMPFIGKIVESRMRALRQSQSKGIASQADLVALLLNPLIDVILRYDHIGIELSWWKEHGVVMSALGVDQFNSQVFLSFMDHLTRRHDEYWKAKRTQERDNHNKHVGFPEGLTVRHLIPSYLIPLVLEKPDATPYTATRVHAVLFGSVDVLMTPVSKSQLEDDTAVDELGKVIFSYISRCSRKLQAERVLRVWKYYATILEPYPDHLSMFRQWLARKAKEWNLRKVAWIINPTSIPDWHYPDSTSGADAVKWDPCGHAGKDEIATPLTVLHCRMKGEVPLTDVVTEQMKRIRGPAQIWMSDEQLLQNMSLKECDTLVLSALLFLGTLTNKPLLSEAFPTSEAARWPPIVLDSRFVSLTKKGTHNSIIQATQAIKKGIKFVPAQALRHLITSLLDSLPQAPASKYSMLFQCIVKLIKLFPSMDQPQLGMDFVLHIIKDFPDDSAYHRHLRVSDLGKALDPQHAVLLMQSLADFVCERLRSPSEFVKVTTVKMVVQLVAAAEFIPTRNSLSILQSIYEASSHTDVRAEVVSAILFLLERDSVQADNLYSFLRELTLSAVGPNRTDQISKWTIAEQEGRLPDVSDFCSQHTIELFTLAAFHKIHESDRGRYAQDILLPMVDESIKHHNRWMKSFLRHFDLAPEDFDIDFGPFVPDTVNFVLNIWHDYLPASFLVHDCFFAVTYTANASFEIINSHLTTSPKASSLESTAALQHWNEVLDSHRRVNPFHSLQVLLSRDLQSTLPQNTGITDEIICPEYRHRAGIVARSPMKHYNLSHERIAAHSVLVNGLTALRGPRDAPGNSVDRHNLFKTLMQDIVDDIETLRRENKGNAISAKLPSPIQLQAKLLPAPDFNPLVEDPLSSFADALVELIGKCTDPMTVLDSHHIEVMMGTVDTDLTIPLVLKLGSGLDINTTDTATCLTVKIAAKLLSKVKRADILANEDLVILLTTWKESSNEYISRMAWVVTG</sequence>
<evidence type="ECO:0000313" key="3">
    <source>
        <dbReference type="Proteomes" id="UP000234275"/>
    </source>
</evidence>
<dbReference type="GeneID" id="36556216"/>
<evidence type="ECO:0000256" key="1">
    <source>
        <dbReference type="SAM" id="MobiDB-lite"/>
    </source>
</evidence>